<dbReference type="HOGENOM" id="CLU_028913_1_1_1"/>
<evidence type="ECO:0000313" key="1">
    <source>
        <dbReference type="EMBL" id="EXX67760.1"/>
    </source>
</evidence>
<reference evidence="1 2" key="1">
    <citation type="submission" date="2014-02" db="EMBL/GenBank/DDBJ databases">
        <title>Single nucleus genome sequencing reveals high similarity among nuclei of an endomycorrhizal fungus.</title>
        <authorList>
            <person name="Lin K."/>
            <person name="Geurts R."/>
            <person name="Zhang Z."/>
            <person name="Limpens E."/>
            <person name="Saunders D.G."/>
            <person name="Mu D."/>
            <person name="Pang E."/>
            <person name="Cao H."/>
            <person name="Cha H."/>
            <person name="Lin T."/>
            <person name="Zhou Q."/>
            <person name="Shang Y."/>
            <person name="Li Y."/>
            <person name="Ivanov S."/>
            <person name="Sharma T."/>
            <person name="Velzen R.V."/>
            <person name="Ruijter N.D."/>
            <person name="Aanen D.K."/>
            <person name="Win J."/>
            <person name="Kamoun S."/>
            <person name="Bisseling T."/>
            <person name="Huang S."/>
        </authorList>
    </citation>
    <scope>NUCLEOTIDE SEQUENCE [LARGE SCALE GENOMIC DNA]</scope>
    <source>
        <strain evidence="2">DAOM197198w</strain>
    </source>
</reference>
<organism evidence="1 2">
    <name type="scientific">Rhizophagus irregularis (strain DAOM 197198w)</name>
    <name type="common">Glomus intraradices</name>
    <dbReference type="NCBI Taxonomy" id="1432141"/>
    <lineage>
        <taxon>Eukaryota</taxon>
        <taxon>Fungi</taxon>
        <taxon>Fungi incertae sedis</taxon>
        <taxon>Mucoromycota</taxon>
        <taxon>Glomeromycotina</taxon>
        <taxon>Glomeromycetes</taxon>
        <taxon>Glomerales</taxon>
        <taxon>Glomeraceae</taxon>
        <taxon>Rhizophagus</taxon>
    </lineage>
</organism>
<protein>
    <recommendedName>
        <fullName evidence="3">F-box domain-containing protein</fullName>
    </recommendedName>
</protein>
<name>A0A015JKP6_RHIIW</name>
<dbReference type="OrthoDB" id="2321776at2759"/>
<evidence type="ECO:0008006" key="3">
    <source>
        <dbReference type="Google" id="ProtNLM"/>
    </source>
</evidence>
<gene>
    <name evidence="1" type="ORF">RirG_111480</name>
</gene>
<dbReference type="EMBL" id="JEMT01017563">
    <property type="protein sequence ID" value="EXX67760.1"/>
    <property type="molecule type" value="Genomic_DNA"/>
</dbReference>
<dbReference type="Proteomes" id="UP000022910">
    <property type="component" value="Unassembled WGS sequence"/>
</dbReference>
<comment type="caution">
    <text evidence="1">The sequence shown here is derived from an EMBL/GenBank/DDBJ whole genome shotgun (WGS) entry which is preliminary data.</text>
</comment>
<sequence>MSKLNRDILYLIFEELRNDNNTLYTCISINKTCCEIIIPLLWNNPWKFLRDDWERRKKKLLNVIISHLSDKSKNNLSQHLDLSTNSYKKPLFDYISFCRHLNLNEILKVINTINDKDNISIIKSEIFELFINGNTKYTHLSIPKQFDYPIHHISGAERCFSGIECFYCGTSINNDILVGLIEICKLIKKLNLNIETNNNNYKIIELIKAQKKISSISLLTELYSKNFDESFCQVLENSLIKHVNTIKYFKITKRLTTKILSSFVNLKGLELDGSSHDMEWNYLSNLSLPFLQILKARRVPINILTYLIENTNGFLFEIKIDYIRHDEVENKKIIQVIYQNCPNLRFLKLLFRNCNISELENLLVYCKYLDGLYLIINNVDDAFDWDNLFKTLAKSSPKNLFKFKFGFHSLYRNIKLESLELFFNNWKGRHPMILQFSQANNMKPFTDLIEKYKAEGVIKTYYNNWHFEWF</sequence>
<dbReference type="AlphaFoldDB" id="A0A015JKP6"/>
<evidence type="ECO:0000313" key="2">
    <source>
        <dbReference type="Proteomes" id="UP000022910"/>
    </source>
</evidence>
<accession>A0A015JKP6</accession>
<proteinExistence type="predicted"/>
<keyword evidence="2" id="KW-1185">Reference proteome</keyword>